<dbReference type="EMBL" id="LSRX01000867">
    <property type="protein sequence ID" value="OLP87298.1"/>
    <property type="molecule type" value="Genomic_DNA"/>
</dbReference>
<dbReference type="InterPro" id="IPR035959">
    <property type="entry name" value="RutC-like_sf"/>
</dbReference>
<feature type="signal peptide" evidence="3">
    <location>
        <begin position="1"/>
        <end position="18"/>
    </location>
</feature>
<evidence type="ECO:0000259" key="4">
    <source>
        <dbReference type="Pfam" id="PF11987"/>
    </source>
</evidence>
<dbReference type="PANTHER" id="PTHR43381:SF5">
    <property type="entry name" value="TR-TYPE G DOMAIN-CONTAINING PROTEIN"/>
    <property type="match status" value="1"/>
</dbReference>
<keyword evidence="3" id="KW-0732">Signal</keyword>
<keyword evidence="2" id="KW-0342">GTP-binding</keyword>
<dbReference type="GO" id="GO:0005737">
    <property type="term" value="C:cytoplasm"/>
    <property type="evidence" value="ECO:0007669"/>
    <property type="project" value="TreeGrafter"/>
</dbReference>
<dbReference type="Proteomes" id="UP000186817">
    <property type="component" value="Unassembled WGS sequence"/>
</dbReference>
<dbReference type="SUPFAM" id="SSF50447">
    <property type="entry name" value="Translation proteins"/>
    <property type="match status" value="1"/>
</dbReference>
<feature type="chain" id="PRO_5012932118" evidence="3">
    <location>
        <begin position="19"/>
        <end position="602"/>
    </location>
</feature>
<accession>A0A1Q9CWK6</accession>
<evidence type="ECO:0000313" key="6">
    <source>
        <dbReference type="Proteomes" id="UP000186817"/>
    </source>
</evidence>
<protein>
    <submittedName>
        <fullName evidence="5">Translation initiation factor IF-2, chloroplastic</fullName>
    </submittedName>
</protein>
<dbReference type="GO" id="GO:0005525">
    <property type="term" value="F:GTP binding"/>
    <property type="evidence" value="ECO:0007669"/>
    <property type="project" value="UniProtKB-KW"/>
</dbReference>
<gene>
    <name evidence="5" type="ORF">AK812_SmicGene31484</name>
</gene>
<dbReference type="InterPro" id="IPR015760">
    <property type="entry name" value="TIF_IF2"/>
</dbReference>
<dbReference type="OrthoDB" id="309640at2759"/>
<organism evidence="5 6">
    <name type="scientific">Symbiodinium microadriaticum</name>
    <name type="common">Dinoflagellate</name>
    <name type="synonym">Zooxanthella microadriatica</name>
    <dbReference type="NCBI Taxonomy" id="2951"/>
    <lineage>
        <taxon>Eukaryota</taxon>
        <taxon>Sar</taxon>
        <taxon>Alveolata</taxon>
        <taxon>Dinophyceae</taxon>
        <taxon>Suessiales</taxon>
        <taxon>Symbiodiniaceae</taxon>
        <taxon>Symbiodinium</taxon>
    </lineage>
</organism>
<proteinExistence type="predicted"/>
<dbReference type="Gene3D" id="2.40.30.10">
    <property type="entry name" value="Translation factors"/>
    <property type="match status" value="1"/>
</dbReference>
<name>A0A1Q9CWK6_SYMMI</name>
<dbReference type="CDD" id="cd03692">
    <property type="entry name" value="mtIF2_IVc"/>
    <property type="match status" value="1"/>
</dbReference>
<keyword evidence="5" id="KW-0648">Protein biosynthesis</keyword>
<keyword evidence="6" id="KW-1185">Reference proteome</keyword>
<reference evidence="5 6" key="1">
    <citation type="submission" date="2016-02" db="EMBL/GenBank/DDBJ databases">
        <title>Genome analysis of coral dinoflagellate symbionts highlights evolutionary adaptations to a symbiotic lifestyle.</title>
        <authorList>
            <person name="Aranda M."/>
            <person name="Li Y."/>
            <person name="Liew Y.J."/>
            <person name="Baumgarten S."/>
            <person name="Simakov O."/>
            <person name="Wilson M."/>
            <person name="Piel J."/>
            <person name="Ashoor H."/>
            <person name="Bougouffa S."/>
            <person name="Bajic V.B."/>
            <person name="Ryu T."/>
            <person name="Ravasi T."/>
            <person name="Bayer T."/>
            <person name="Micklem G."/>
            <person name="Kim H."/>
            <person name="Bhak J."/>
            <person name="Lajeunesse T.C."/>
            <person name="Voolstra C.R."/>
        </authorList>
    </citation>
    <scope>NUCLEOTIDE SEQUENCE [LARGE SCALE GENOMIC DNA]</scope>
    <source>
        <strain evidence="5 6">CCMP2467</strain>
    </source>
</reference>
<dbReference type="Pfam" id="PF11987">
    <property type="entry name" value="IF-2"/>
    <property type="match status" value="1"/>
</dbReference>
<evidence type="ECO:0000313" key="5">
    <source>
        <dbReference type="EMBL" id="OLP87298.1"/>
    </source>
</evidence>
<dbReference type="Gene3D" id="3.40.50.10050">
    <property type="entry name" value="Translation initiation factor IF- 2, domain 3"/>
    <property type="match status" value="1"/>
</dbReference>
<dbReference type="SUPFAM" id="SSF52156">
    <property type="entry name" value="Initiation factor IF2/eIF5b, domain 3"/>
    <property type="match status" value="1"/>
</dbReference>
<keyword evidence="1" id="KW-0547">Nucleotide-binding</keyword>
<dbReference type="FunFam" id="2.40.30.10:FF:000008">
    <property type="entry name" value="Translation initiation factor IF-2"/>
    <property type="match status" value="1"/>
</dbReference>
<comment type="caution">
    <text evidence="5">The sequence shown here is derived from an EMBL/GenBank/DDBJ whole genome shotgun (WGS) entry which is preliminary data.</text>
</comment>
<evidence type="ECO:0000256" key="3">
    <source>
        <dbReference type="SAM" id="SignalP"/>
    </source>
</evidence>
<dbReference type="SUPFAM" id="SSF55298">
    <property type="entry name" value="YjgF-like"/>
    <property type="match status" value="2"/>
</dbReference>
<feature type="domain" description="Translation initiation factor IF- 2" evidence="4">
    <location>
        <begin position="403"/>
        <end position="488"/>
    </location>
</feature>
<dbReference type="AlphaFoldDB" id="A0A1Q9CWK6"/>
<sequence length="602" mass="65001">MPTQVLACLWLLAIGAGGDTVKKVVSTPWWPPGTEKTAESVGIISHGFVFMTAMMELNETLQKTAVQEILDVHDIAVAAGANLSDLVDCYVNVPSGRGPVVREALLSAMPISIQQHPPAFTVVEMPGEYKFVPNSIMCTAALANTTSEGQRRTWKHDGLYGVSAEGMLFLEGASASQKCPRDPFLETKDVLTRIHQLGHMASDAIDLVDCTAYLADIKDAAAVRRAITDFYAAAAIRPATTLVQAGGLPDGKSVLLRCTGTMSDPAFARMPPVSIDGATITDRFVFTSALLGRNSSGSDAFDGLQRVLKTADVSLKEVVTCSFYVKDQAHMFDLFAGFYEAFNKENPPPPTRGEYQADTECDDCLVAMKCVAARLPPAAAPSGLGMPSFSGSGKAARRVNIKEGVMGPVKHMFSEVKDSKNVNLRWVLAAPGPITDSDVELASTCPAGQKVMVLGFNTNVSPTAGRIAKERGVRIENFKVIYELFDTVVAALEGDLEQEEKLVEKGSGMVKAIFNGRDGKVAGSEIIEGMFTVGNRIHAFRNNKKVGEGVLKSIRRFKEEVKEIDEGNECGLSIEGFEDWEEGDEIRCFDVKMISPKIVKKK</sequence>
<dbReference type="InterPro" id="IPR009000">
    <property type="entry name" value="Transl_B-barrel_sf"/>
</dbReference>
<dbReference type="GO" id="GO:0003743">
    <property type="term" value="F:translation initiation factor activity"/>
    <property type="evidence" value="ECO:0007669"/>
    <property type="project" value="UniProtKB-KW"/>
</dbReference>
<evidence type="ECO:0000256" key="1">
    <source>
        <dbReference type="ARBA" id="ARBA00022741"/>
    </source>
</evidence>
<dbReference type="PANTHER" id="PTHR43381">
    <property type="entry name" value="TRANSLATION INITIATION FACTOR IF-2-RELATED"/>
    <property type="match status" value="1"/>
</dbReference>
<evidence type="ECO:0000256" key="2">
    <source>
        <dbReference type="ARBA" id="ARBA00023134"/>
    </source>
</evidence>
<dbReference type="Gene3D" id="3.30.1330.40">
    <property type="entry name" value="RutC-like"/>
    <property type="match status" value="2"/>
</dbReference>
<dbReference type="InterPro" id="IPR036925">
    <property type="entry name" value="TIF_IF2_dom3_sf"/>
</dbReference>
<dbReference type="InterPro" id="IPR023115">
    <property type="entry name" value="TIF_IF2_dom3"/>
</dbReference>
<keyword evidence="5" id="KW-0396">Initiation factor</keyword>